<evidence type="ECO:0000256" key="4">
    <source>
        <dbReference type="SAM" id="MobiDB-lite"/>
    </source>
</evidence>
<dbReference type="InterPro" id="IPR045058">
    <property type="entry name" value="GIMA/IAN/Toc"/>
</dbReference>
<protein>
    <recommendedName>
        <fullName evidence="5">AIG1-type G domain-containing protein</fullName>
    </recommendedName>
</protein>
<dbReference type="PANTHER" id="PTHR10903:SF170">
    <property type="entry name" value="GTPASE IMAP FAMILY MEMBER 7"/>
    <property type="match status" value="1"/>
</dbReference>
<dbReference type="PROSITE" id="PS51720">
    <property type="entry name" value="G_AIG1"/>
    <property type="match status" value="1"/>
</dbReference>
<reference evidence="6" key="2">
    <citation type="submission" date="2020-11" db="EMBL/GenBank/DDBJ databases">
        <authorList>
            <person name="McCartney M.A."/>
            <person name="Auch B."/>
            <person name="Kono T."/>
            <person name="Mallez S."/>
            <person name="Becker A."/>
            <person name="Gohl D.M."/>
            <person name="Silverstein K.A.T."/>
            <person name="Koren S."/>
            <person name="Bechman K.B."/>
            <person name="Herman A."/>
            <person name="Abrahante J.E."/>
            <person name="Garbe J."/>
        </authorList>
    </citation>
    <scope>NUCLEOTIDE SEQUENCE</scope>
    <source>
        <strain evidence="6">Duluth1</strain>
        <tissue evidence="6">Whole animal</tissue>
    </source>
</reference>
<evidence type="ECO:0000313" key="6">
    <source>
        <dbReference type="EMBL" id="KAH3791682.1"/>
    </source>
</evidence>
<reference evidence="6" key="1">
    <citation type="journal article" date="2019" name="bioRxiv">
        <title>The Genome of the Zebra Mussel, Dreissena polymorpha: A Resource for Invasive Species Research.</title>
        <authorList>
            <person name="McCartney M.A."/>
            <person name="Auch B."/>
            <person name="Kono T."/>
            <person name="Mallez S."/>
            <person name="Zhang Y."/>
            <person name="Obille A."/>
            <person name="Becker A."/>
            <person name="Abrahante J.E."/>
            <person name="Garbe J."/>
            <person name="Badalamenti J.P."/>
            <person name="Herman A."/>
            <person name="Mangelson H."/>
            <person name="Liachko I."/>
            <person name="Sullivan S."/>
            <person name="Sone E.D."/>
            <person name="Koren S."/>
            <person name="Silverstein K.A.T."/>
            <person name="Beckman K.B."/>
            <person name="Gohl D.M."/>
        </authorList>
    </citation>
    <scope>NUCLEOTIDE SEQUENCE</scope>
    <source>
        <strain evidence="6">Duluth1</strain>
        <tissue evidence="6">Whole animal</tissue>
    </source>
</reference>
<accession>A0A9D4F4K7</accession>
<name>A0A9D4F4K7_DREPO</name>
<proteinExistence type="inferred from homology"/>
<dbReference type="SUPFAM" id="SSF52540">
    <property type="entry name" value="P-loop containing nucleoside triphosphate hydrolases"/>
    <property type="match status" value="1"/>
</dbReference>
<sequence length="272" mass="30964">MSEKLSQRLPNGKLSLPVKQTSNSETQAAPLCSNEYFIKKGECKIVIVGKSGNGKSSTANALLGWHNFLSDISPTRVTHDITSAKCERIVGNSQRTIEIIDTHGLFECGKVSEIELKLLDVVDLKPNVFVLVLRAGRFTEEENYTADLLRIIFGEQVFQQTLIVMTCGNEFSNGDHFDKFLCKTEYLKKLVEYTDNIENKTRDFDFEMFFRFVDQITDNTKGMCFTKTNMQKSIKRLYKSIFVKIVLENQCQFSSKKLVQNSGDCCHTGRFL</sequence>
<organism evidence="6 7">
    <name type="scientific">Dreissena polymorpha</name>
    <name type="common">Zebra mussel</name>
    <name type="synonym">Mytilus polymorpha</name>
    <dbReference type="NCBI Taxonomy" id="45954"/>
    <lineage>
        <taxon>Eukaryota</taxon>
        <taxon>Metazoa</taxon>
        <taxon>Spiralia</taxon>
        <taxon>Lophotrochozoa</taxon>
        <taxon>Mollusca</taxon>
        <taxon>Bivalvia</taxon>
        <taxon>Autobranchia</taxon>
        <taxon>Heteroconchia</taxon>
        <taxon>Euheterodonta</taxon>
        <taxon>Imparidentia</taxon>
        <taxon>Neoheterodontei</taxon>
        <taxon>Myida</taxon>
        <taxon>Dreissenoidea</taxon>
        <taxon>Dreissenidae</taxon>
        <taxon>Dreissena</taxon>
    </lineage>
</organism>
<feature type="region of interest" description="Disordered" evidence="4">
    <location>
        <begin position="1"/>
        <end position="21"/>
    </location>
</feature>
<comment type="similarity">
    <text evidence="1">Belongs to the TRAFAC class TrmE-Era-EngA-EngB-Septin-like GTPase superfamily. AIG1/Toc34/Toc159-like paraseptin GTPase family. IAN subfamily.</text>
</comment>
<evidence type="ECO:0000313" key="7">
    <source>
        <dbReference type="Proteomes" id="UP000828390"/>
    </source>
</evidence>
<evidence type="ECO:0000256" key="2">
    <source>
        <dbReference type="ARBA" id="ARBA00022741"/>
    </source>
</evidence>
<comment type="caution">
    <text evidence="6">The sequence shown here is derived from an EMBL/GenBank/DDBJ whole genome shotgun (WGS) entry which is preliminary data.</text>
</comment>
<dbReference type="Gene3D" id="3.40.50.300">
    <property type="entry name" value="P-loop containing nucleotide triphosphate hydrolases"/>
    <property type="match status" value="1"/>
</dbReference>
<gene>
    <name evidence="6" type="ORF">DPMN_145171</name>
</gene>
<dbReference type="AlphaFoldDB" id="A0A9D4F4K7"/>
<feature type="domain" description="AIG1-type G" evidence="5">
    <location>
        <begin position="40"/>
        <end position="263"/>
    </location>
</feature>
<keyword evidence="3" id="KW-0342">GTP-binding</keyword>
<evidence type="ECO:0000259" key="5">
    <source>
        <dbReference type="PROSITE" id="PS51720"/>
    </source>
</evidence>
<dbReference type="GO" id="GO:0005525">
    <property type="term" value="F:GTP binding"/>
    <property type="evidence" value="ECO:0007669"/>
    <property type="project" value="UniProtKB-KW"/>
</dbReference>
<dbReference type="EMBL" id="JAIWYP010000007">
    <property type="protein sequence ID" value="KAH3791682.1"/>
    <property type="molecule type" value="Genomic_DNA"/>
</dbReference>
<keyword evidence="2" id="KW-0547">Nucleotide-binding</keyword>
<keyword evidence="7" id="KW-1185">Reference proteome</keyword>
<evidence type="ECO:0000256" key="3">
    <source>
        <dbReference type="ARBA" id="ARBA00023134"/>
    </source>
</evidence>
<dbReference type="InterPro" id="IPR027417">
    <property type="entry name" value="P-loop_NTPase"/>
</dbReference>
<dbReference type="PANTHER" id="PTHR10903">
    <property type="entry name" value="GTPASE, IMAP FAMILY MEMBER-RELATED"/>
    <property type="match status" value="1"/>
</dbReference>
<dbReference type="Proteomes" id="UP000828390">
    <property type="component" value="Unassembled WGS sequence"/>
</dbReference>
<dbReference type="Pfam" id="PF04548">
    <property type="entry name" value="AIG1"/>
    <property type="match status" value="1"/>
</dbReference>
<evidence type="ECO:0000256" key="1">
    <source>
        <dbReference type="ARBA" id="ARBA00008535"/>
    </source>
</evidence>
<dbReference type="InterPro" id="IPR006703">
    <property type="entry name" value="G_AIG1"/>
</dbReference>